<protein>
    <submittedName>
        <fullName evidence="1">Uncharacterized protein</fullName>
    </submittedName>
</protein>
<sequence>MPRARDVQQLADRLAGVSLDQTPSDILA</sequence>
<feature type="non-terminal residue" evidence="1">
    <location>
        <position position="1"/>
    </location>
</feature>
<organism evidence="1 2">
    <name type="scientific">Kipferlia bialata</name>
    <dbReference type="NCBI Taxonomy" id="797122"/>
    <lineage>
        <taxon>Eukaryota</taxon>
        <taxon>Metamonada</taxon>
        <taxon>Carpediemonas-like organisms</taxon>
        <taxon>Kipferlia</taxon>
    </lineage>
</organism>
<name>A0A391NSB0_9EUKA</name>
<dbReference type="Proteomes" id="UP000265618">
    <property type="component" value="Unassembled WGS sequence"/>
</dbReference>
<dbReference type="EMBL" id="BDIP01006260">
    <property type="protein sequence ID" value="GCA64137.1"/>
    <property type="molecule type" value="Genomic_DNA"/>
</dbReference>
<evidence type="ECO:0000313" key="2">
    <source>
        <dbReference type="Proteomes" id="UP000265618"/>
    </source>
</evidence>
<proteinExistence type="predicted"/>
<reference evidence="1 2" key="1">
    <citation type="journal article" date="2018" name="PLoS ONE">
        <title>The draft genome of Kipferlia bialata reveals reductive genome evolution in fornicate parasites.</title>
        <authorList>
            <person name="Tanifuji G."/>
            <person name="Takabayashi S."/>
            <person name="Kume K."/>
            <person name="Takagi M."/>
            <person name="Nakayama T."/>
            <person name="Kamikawa R."/>
            <person name="Inagaki Y."/>
            <person name="Hashimoto T."/>
        </authorList>
    </citation>
    <scope>NUCLEOTIDE SEQUENCE [LARGE SCALE GENOMIC DNA]</scope>
    <source>
        <strain evidence="1">NY0173</strain>
    </source>
</reference>
<dbReference type="AlphaFoldDB" id="A0A391NSB0"/>
<comment type="caution">
    <text evidence="1">The sequence shown here is derived from an EMBL/GenBank/DDBJ whole genome shotgun (WGS) entry which is preliminary data.</text>
</comment>
<evidence type="ECO:0000313" key="1">
    <source>
        <dbReference type="EMBL" id="GCA64137.1"/>
    </source>
</evidence>
<gene>
    <name evidence="1" type="ORF">KIPB_013317</name>
</gene>
<accession>A0A391NSB0</accession>
<keyword evidence="2" id="KW-1185">Reference proteome</keyword>